<accession>A0A9Q1JLJ2</accession>
<comment type="subcellular location">
    <subcellularLocation>
        <location evidence="1">Membrane</location>
        <topology evidence="1">Single-pass membrane protein</topology>
    </subcellularLocation>
</comment>
<dbReference type="Proteomes" id="UP001153076">
    <property type="component" value="Unassembled WGS sequence"/>
</dbReference>
<protein>
    <recommendedName>
        <fullName evidence="12">Trichome birefringence-like N-terminal domain-containing protein</fullName>
    </recommendedName>
</protein>
<feature type="domain" description="Trichome birefringence-like C-terminal" evidence="8">
    <location>
        <begin position="103"/>
        <end position="161"/>
    </location>
</feature>
<evidence type="ECO:0000256" key="3">
    <source>
        <dbReference type="ARBA" id="ARBA00022692"/>
    </source>
</evidence>
<comment type="similarity">
    <text evidence="2">Belongs to the PC-esterase family. TBL subfamily.</text>
</comment>
<evidence type="ECO:0000256" key="6">
    <source>
        <dbReference type="ARBA" id="ARBA00023136"/>
    </source>
</evidence>
<comment type="caution">
    <text evidence="10">The sequence shown here is derived from an EMBL/GenBank/DDBJ whole genome shotgun (WGS) entry which is preliminary data.</text>
</comment>
<keyword evidence="11" id="KW-1185">Reference proteome</keyword>
<dbReference type="PANTHER" id="PTHR32285">
    <property type="entry name" value="PROTEIN TRICHOME BIREFRINGENCE-LIKE 9-RELATED"/>
    <property type="match status" value="1"/>
</dbReference>
<feature type="domain" description="Trichome birefringence-like N-terminal" evidence="9">
    <location>
        <begin position="52"/>
        <end position="102"/>
    </location>
</feature>
<dbReference type="GO" id="GO:0005794">
    <property type="term" value="C:Golgi apparatus"/>
    <property type="evidence" value="ECO:0007669"/>
    <property type="project" value="TreeGrafter"/>
</dbReference>
<evidence type="ECO:0000256" key="1">
    <source>
        <dbReference type="ARBA" id="ARBA00004167"/>
    </source>
</evidence>
<dbReference type="OrthoDB" id="630188at2759"/>
<keyword evidence="7" id="KW-0732">Signal</keyword>
<feature type="signal peptide" evidence="7">
    <location>
        <begin position="1"/>
        <end position="26"/>
    </location>
</feature>
<evidence type="ECO:0000256" key="5">
    <source>
        <dbReference type="ARBA" id="ARBA00022989"/>
    </source>
</evidence>
<dbReference type="Pfam" id="PF14416">
    <property type="entry name" value="PMR5N"/>
    <property type="match status" value="1"/>
</dbReference>
<gene>
    <name evidence="10" type="ORF">Cgig2_027368</name>
</gene>
<keyword evidence="3" id="KW-0812">Transmembrane</keyword>
<evidence type="ECO:0000259" key="8">
    <source>
        <dbReference type="Pfam" id="PF13839"/>
    </source>
</evidence>
<name>A0A9Q1JLJ2_9CARY</name>
<sequence length="203" mass="23556">MMGALLNALFLHALILLAVLQQNTKAAKLYYQFKKDYRTPPYSSSLSENQGQCHLFAGKWVVDSSYPLYNTSSCPFIDPEFNCQKRPDTLYQKYRWQPFDCNLSSFNGEYFLEKVRGKKIMFVGDSLSLNQWESLACLIHSSVPSAKTSLNRKGVLTSLTFQVLCPVPFFFFRDFISCISLEILRHHKLRNITYFSLEFHLFV</sequence>
<dbReference type="InterPro" id="IPR025846">
    <property type="entry name" value="TBL_N"/>
</dbReference>
<evidence type="ECO:0000256" key="2">
    <source>
        <dbReference type="ARBA" id="ARBA00007727"/>
    </source>
</evidence>
<dbReference type="AlphaFoldDB" id="A0A9Q1JLJ2"/>
<dbReference type="Pfam" id="PF13839">
    <property type="entry name" value="PC-Esterase"/>
    <property type="match status" value="1"/>
</dbReference>
<evidence type="ECO:0000256" key="7">
    <source>
        <dbReference type="SAM" id="SignalP"/>
    </source>
</evidence>
<feature type="chain" id="PRO_5040506755" description="Trichome birefringence-like N-terminal domain-containing protein" evidence="7">
    <location>
        <begin position="27"/>
        <end position="203"/>
    </location>
</feature>
<keyword evidence="6" id="KW-0472">Membrane</keyword>
<evidence type="ECO:0000256" key="4">
    <source>
        <dbReference type="ARBA" id="ARBA00022968"/>
    </source>
</evidence>
<keyword evidence="4" id="KW-0735">Signal-anchor</keyword>
<keyword evidence="5" id="KW-1133">Transmembrane helix</keyword>
<dbReference type="GO" id="GO:0016020">
    <property type="term" value="C:membrane"/>
    <property type="evidence" value="ECO:0007669"/>
    <property type="project" value="UniProtKB-SubCell"/>
</dbReference>
<dbReference type="PANTHER" id="PTHR32285:SF71">
    <property type="entry name" value="PROTEIN TRICHOME BIREFRINGENCE-LIKE 39"/>
    <property type="match status" value="1"/>
</dbReference>
<dbReference type="InterPro" id="IPR029962">
    <property type="entry name" value="TBL"/>
</dbReference>
<dbReference type="GO" id="GO:0016413">
    <property type="term" value="F:O-acetyltransferase activity"/>
    <property type="evidence" value="ECO:0007669"/>
    <property type="project" value="InterPro"/>
</dbReference>
<evidence type="ECO:0000313" key="11">
    <source>
        <dbReference type="Proteomes" id="UP001153076"/>
    </source>
</evidence>
<dbReference type="EMBL" id="JAKOGI010002118">
    <property type="protein sequence ID" value="KAJ8422885.1"/>
    <property type="molecule type" value="Genomic_DNA"/>
</dbReference>
<proteinExistence type="inferred from homology"/>
<reference evidence="10" key="1">
    <citation type="submission" date="2022-04" db="EMBL/GenBank/DDBJ databases">
        <title>Carnegiea gigantea Genome sequencing and assembly v2.</title>
        <authorList>
            <person name="Copetti D."/>
            <person name="Sanderson M.J."/>
            <person name="Burquez A."/>
            <person name="Wojciechowski M.F."/>
        </authorList>
    </citation>
    <scope>NUCLEOTIDE SEQUENCE</scope>
    <source>
        <strain evidence="10">SGP5-SGP5p</strain>
        <tissue evidence="10">Aerial part</tissue>
    </source>
</reference>
<evidence type="ECO:0008006" key="12">
    <source>
        <dbReference type="Google" id="ProtNLM"/>
    </source>
</evidence>
<evidence type="ECO:0000313" key="10">
    <source>
        <dbReference type="EMBL" id="KAJ8422885.1"/>
    </source>
</evidence>
<organism evidence="10 11">
    <name type="scientific">Carnegiea gigantea</name>
    <dbReference type="NCBI Taxonomy" id="171969"/>
    <lineage>
        <taxon>Eukaryota</taxon>
        <taxon>Viridiplantae</taxon>
        <taxon>Streptophyta</taxon>
        <taxon>Embryophyta</taxon>
        <taxon>Tracheophyta</taxon>
        <taxon>Spermatophyta</taxon>
        <taxon>Magnoliopsida</taxon>
        <taxon>eudicotyledons</taxon>
        <taxon>Gunneridae</taxon>
        <taxon>Pentapetalae</taxon>
        <taxon>Caryophyllales</taxon>
        <taxon>Cactineae</taxon>
        <taxon>Cactaceae</taxon>
        <taxon>Cactoideae</taxon>
        <taxon>Echinocereeae</taxon>
        <taxon>Carnegiea</taxon>
    </lineage>
</organism>
<evidence type="ECO:0000259" key="9">
    <source>
        <dbReference type="Pfam" id="PF14416"/>
    </source>
</evidence>
<dbReference type="InterPro" id="IPR026057">
    <property type="entry name" value="TBL_C"/>
</dbReference>